<protein>
    <submittedName>
        <fullName evidence="1">Uncharacterized protein</fullName>
    </submittedName>
</protein>
<accession>A0A6J5N3M4</accession>
<reference evidence="1" key="1">
    <citation type="submission" date="2020-04" db="EMBL/GenBank/DDBJ databases">
        <authorList>
            <person name="Chiriac C."/>
            <person name="Salcher M."/>
            <person name="Ghai R."/>
            <person name="Kavagutti S V."/>
        </authorList>
    </citation>
    <scope>NUCLEOTIDE SEQUENCE</scope>
</reference>
<dbReference type="EMBL" id="LR796579">
    <property type="protein sequence ID" value="CAB4152601.1"/>
    <property type="molecule type" value="Genomic_DNA"/>
</dbReference>
<evidence type="ECO:0000313" key="1">
    <source>
        <dbReference type="EMBL" id="CAB4152601.1"/>
    </source>
</evidence>
<proteinExistence type="predicted"/>
<organism evidence="1">
    <name type="scientific">uncultured Caudovirales phage</name>
    <dbReference type="NCBI Taxonomy" id="2100421"/>
    <lineage>
        <taxon>Viruses</taxon>
        <taxon>Duplodnaviria</taxon>
        <taxon>Heunggongvirae</taxon>
        <taxon>Uroviricota</taxon>
        <taxon>Caudoviricetes</taxon>
        <taxon>Peduoviridae</taxon>
        <taxon>Maltschvirus</taxon>
        <taxon>Maltschvirus maltsch</taxon>
    </lineage>
</organism>
<name>A0A6J5N3M4_9CAUD</name>
<sequence>MQMDLLSEQTENGYDRFNIFENCVVGQTFDGGRIFSLKKMVKQVMGDGFDEYEAEEFVLRNTGWFKQADDLILYDIH</sequence>
<gene>
    <name evidence="1" type="ORF">UFOVP611_21</name>
</gene>